<evidence type="ECO:0000256" key="3">
    <source>
        <dbReference type="ARBA" id="ARBA00022840"/>
    </source>
</evidence>
<keyword evidence="2 4" id="KW-0418">Kinase</keyword>
<dbReference type="RefSeq" id="WP_018365624.1">
    <property type="nucleotide sequence ID" value="NZ_CP104407.1"/>
</dbReference>
<dbReference type="Gene3D" id="3.40.50.300">
    <property type="entry name" value="P-loop containing nucleotide triphosphate hydrolases"/>
    <property type="match status" value="1"/>
</dbReference>
<dbReference type="Proteomes" id="UP001238096">
    <property type="component" value="Chromosome"/>
</dbReference>
<proteinExistence type="inferred from homology"/>
<evidence type="ECO:0000313" key="7">
    <source>
        <dbReference type="Proteomes" id="UP001238096"/>
    </source>
</evidence>
<dbReference type="PANTHER" id="PTHR10695:SF46">
    <property type="entry name" value="BIFUNCTIONAL COENZYME A SYNTHASE-RELATED"/>
    <property type="match status" value="1"/>
</dbReference>
<keyword evidence="4" id="KW-0963">Cytoplasm</keyword>
<keyword evidence="4" id="KW-0173">Coenzyme A biosynthesis</keyword>
<keyword evidence="3 4" id="KW-0067">ATP-binding</keyword>
<dbReference type="GO" id="GO:0004140">
    <property type="term" value="F:dephospho-CoA kinase activity"/>
    <property type="evidence" value="ECO:0007669"/>
    <property type="project" value="UniProtKB-EC"/>
</dbReference>
<comment type="function">
    <text evidence="4">Catalyzes the phosphorylation of the 3'-hydroxyl group of dephosphocoenzyme A to form coenzyme A.</text>
</comment>
<feature type="binding site" evidence="4">
    <location>
        <begin position="12"/>
        <end position="17"/>
    </location>
    <ligand>
        <name>ATP</name>
        <dbReference type="ChEBI" id="CHEBI:30616"/>
    </ligand>
</feature>
<keyword evidence="4 6" id="KW-0808">Transferase</keyword>
<dbReference type="PROSITE" id="PS51219">
    <property type="entry name" value="DPCK"/>
    <property type="match status" value="1"/>
</dbReference>
<comment type="similarity">
    <text evidence="4">Belongs to the CoaE family.</text>
</comment>
<dbReference type="NCBIfam" id="TIGR00152">
    <property type="entry name" value="dephospho-CoA kinase"/>
    <property type="match status" value="1"/>
</dbReference>
<dbReference type="SUPFAM" id="SSF52540">
    <property type="entry name" value="P-loop containing nucleoside triphosphate hydrolases"/>
    <property type="match status" value="1"/>
</dbReference>
<comment type="catalytic activity">
    <reaction evidence="4">
        <text>3'-dephospho-CoA + ATP = ADP + CoA + H(+)</text>
        <dbReference type="Rhea" id="RHEA:18245"/>
        <dbReference type="ChEBI" id="CHEBI:15378"/>
        <dbReference type="ChEBI" id="CHEBI:30616"/>
        <dbReference type="ChEBI" id="CHEBI:57287"/>
        <dbReference type="ChEBI" id="CHEBI:57328"/>
        <dbReference type="ChEBI" id="CHEBI:456216"/>
        <dbReference type="EC" id="2.7.1.24"/>
    </reaction>
</comment>
<evidence type="ECO:0000313" key="6">
    <source>
        <dbReference type="EMBL" id="WMB28792.1"/>
    </source>
</evidence>
<dbReference type="Pfam" id="PF01121">
    <property type="entry name" value="CoaE"/>
    <property type="match status" value="1"/>
</dbReference>
<name>A0ABY9LIS9_9STRE</name>
<accession>A0ABY9LIS9</accession>
<dbReference type="EC" id="2.7.1.24" evidence="4 5"/>
<organism evidence="6 7">
    <name type="scientific">Streptococcus didelphis</name>
    <dbReference type="NCBI Taxonomy" id="102886"/>
    <lineage>
        <taxon>Bacteria</taxon>
        <taxon>Bacillati</taxon>
        <taxon>Bacillota</taxon>
        <taxon>Bacilli</taxon>
        <taxon>Lactobacillales</taxon>
        <taxon>Streptococcaceae</taxon>
        <taxon>Streptococcus</taxon>
    </lineage>
</organism>
<sequence>MSQIIGITGGIASGKSMVVELIGQAGYQVIDADEVVHDLQQKGGKLYEALLEAFGYGILNVNGELERAKLSEMIFSKPENLEKSSRVQNVIIRQELVALRDQMAGQEEVFFMDIPLLMELDYLDWFDAVWLVYVDHKTQLKRLMARNHLSEEEARQRINSQWSLDDKKPYADLIIDNNGSKADLENQVKLALRNLAKE</sequence>
<dbReference type="EMBL" id="CP110509">
    <property type="protein sequence ID" value="WMB28792.1"/>
    <property type="molecule type" value="Genomic_DNA"/>
</dbReference>
<protein>
    <recommendedName>
        <fullName evidence="4 5">Dephospho-CoA kinase</fullName>
        <ecNumber evidence="4 5">2.7.1.24</ecNumber>
    </recommendedName>
    <alternativeName>
        <fullName evidence="4">Dephosphocoenzyme A kinase</fullName>
    </alternativeName>
</protein>
<comment type="subcellular location">
    <subcellularLocation>
        <location evidence="4">Cytoplasm</location>
    </subcellularLocation>
</comment>
<dbReference type="InterPro" id="IPR001977">
    <property type="entry name" value="Depp_CoAkinase"/>
</dbReference>
<evidence type="ECO:0000256" key="4">
    <source>
        <dbReference type="HAMAP-Rule" id="MF_00376"/>
    </source>
</evidence>
<dbReference type="PANTHER" id="PTHR10695">
    <property type="entry name" value="DEPHOSPHO-COA KINASE-RELATED"/>
    <property type="match status" value="1"/>
</dbReference>
<dbReference type="HAMAP" id="MF_00376">
    <property type="entry name" value="Dephospho_CoA_kinase"/>
    <property type="match status" value="1"/>
</dbReference>
<evidence type="ECO:0000256" key="5">
    <source>
        <dbReference type="NCBIfam" id="TIGR00152"/>
    </source>
</evidence>
<reference evidence="7" key="1">
    <citation type="submission" date="2022-10" db="EMBL/GenBank/DDBJ databases">
        <title>Streptococcus didelphis as causative of fatal infections in opossums (Didelphis albiventris).</title>
        <authorList>
            <person name="Breyer G.M."/>
            <person name="Da Silva M.E.R.J."/>
            <person name="Siqueira F.M."/>
        </authorList>
    </citation>
    <scope>NUCLEOTIDE SEQUENCE [LARGE SCALE GENOMIC DNA]</scope>
    <source>
        <strain evidence="7">LBVP101/21</strain>
    </source>
</reference>
<evidence type="ECO:0000256" key="2">
    <source>
        <dbReference type="ARBA" id="ARBA00022777"/>
    </source>
</evidence>
<gene>
    <name evidence="4 6" type="primary">coaE</name>
    <name evidence="6" type="ORF">N1496_02630</name>
</gene>
<evidence type="ECO:0000256" key="1">
    <source>
        <dbReference type="ARBA" id="ARBA00022741"/>
    </source>
</evidence>
<keyword evidence="7" id="KW-1185">Reference proteome</keyword>
<keyword evidence="1 4" id="KW-0547">Nucleotide-binding</keyword>
<dbReference type="CDD" id="cd02022">
    <property type="entry name" value="DPCK"/>
    <property type="match status" value="1"/>
</dbReference>
<comment type="pathway">
    <text evidence="4">Cofactor biosynthesis; coenzyme A biosynthesis; CoA from (R)-pantothenate: step 5/5.</text>
</comment>
<dbReference type="InterPro" id="IPR027417">
    <property type="entry name" value="P-loop_NTPase"/>
</dbReference>